<gene>
    <name evidence="1" type="ORF">Apa02nite_056670</name>
</gene>
<reference evidence="1 2" key="1">
    <citation type="submission" date="2021-01" db="EMBL/GenBank/DDBJ databases">
        <title>Whole genome shotgun sequence of Actinoplanes palleronii NBRC 14916.</title>
        <authorList>
            <person name="Komaki H."/>
            <person name="Tamura T."/>
        </authorList>
    </citation>
    <scope>NUCLEOTIDE SEQUENCE [LARGE SCALE GENOMIC DNA]</scope>
    <source>
        <strain evidence="1 2">NBRC 14916</strain>
    </source>
</reference>
<accession>A0ABQ4BFV2</accession>
<keyword evidence="2" id="KW-1185">Reference proteome</keyword>
<sequence length="191" mass="21618">MAKWIEMHYTNSPWDKNPLKMGSFDYDRTLRFRKLARQGFENHPGSDAAGDSSKLIREECLLRTASGQWVFEHSVQRPPGDPEIHYSLWSDEDAVGWLSVFGMQNVVEHYFGAAEEIRLDYPPNIIPTASGEPIFFQPGADLISRIDAYATAKGFDRRYALYWLLIEALNAAEAADKCGNSDPSHGVRHPD</sequence>
<evidence type="ECO:0000313" key="1">
    <source>
        <dbReference type="EMBL" id="GIE69559.1"/>
    </source>
</evidence>
<dbReference type="EMBL" id="BOMS01000088">
    <property type="protein sequence ID" value="GIE69559.1"/>
    <property type="molecule type" value="Genomic_DNA"/>
</dbReference>
<evidence type="ECO:0000313" key="2">
    <source>
        <dbReference type="Proteomes" id="UP000624709"/>
    </source>
</evidence>
<comment type="caution">
    <text evidence="1">The sequence shown here is derived from an EMBL/GenBank/DDBJ whole genome shotgun (WGS) entry which is preliminary data.</text>
</comment>
<organism evidence="1 2">
    <name type="scientific">Actinoplanes palleronii</name>
    <dbReference type="NCBI Taxonomy" id="113570"/>
    <lineage>
        <taxon>Bacteria</taxon>
        <taxon>Bacillati</taxon>
        <taxon>Actinomycetota</taxon>
        <taxon>Actinomycetes</taxon>
        <taxon>Micromonosporales</taxon>
        <taxon>Micromonosporaceae</taxon>
        <taxon>Actinoplanes</taxon>
    </lineage>
</organism>
<proteinExistence type="predicted"/>
<protein>
    <submittedName>
        <fullName evidence="1">Uncharacterized protein</fullName>
    </submittedName>
</protein>
<dbReference type="Proteomes" id="UP000624709">
    <property type="component" value="Unassembled WGS sequence"/>
</dbReference>
<name>A0ABQ4BFV2_9ACTN</name>
<dbReference type="RefSeq" id="WP_203827700.1">
    <property type="nucleotide sequence ID" value="NZ_BAAATY010000019.1"/>
</dbReference>